<comment type="caution">
    <text evidence="2">The sequence shown here is derived from an EMBL/GenBank/DDBJ whole genome shotgun (WGS) entry which is preliminary data.</text>
</comment>
<dbReference type="EMBL" id="JARKIF010000005">
    <property type="protein sequence ID" value="KAJ7639415.1"/>
    <property type="molecule type" value="Genomic_DNA"/>
</dbReference>
<dbReference type="AlphaFoldDB" id="A0AAD7C7J7"/>
<gene>
    <name evidence="2" type="ORF">FB45DRAFT_426487</name>
</gene>
<reference evidence="2" key="1">
    <citation type="submission" date="2023-03" db="EMBL/GenBank/DDBJ databases">
        <title>Massive genome expansion in bonnet fungi (Mycena s.s.) driven by repeated elements and novel gene families across ecological guilds.</title>
        <authorList>
            <consortium name="Lawrence Berkeley National Laboratory"/>
            <person name="Harder C.B."/>
            <person name="Miyauchi S."/>
            <person name="Viragh M."/>
            <person name="Kuo A."/>
            <person name="Thoen E."/>
            <person name="Andreopoulos B."/>
            <person name="Lu D."/>
            <person name="Skrede I."/>
            <person name="Drula E."/>
            <person name="Henrissat B."/>
            <person name="Morin E."/>
            <person name="Kohler A."/>
            <person name="Barry K."/>
            <person name="LaButti K."/>
            <person name="Morin E."/>
            <person name="Salamov A."/>
            <person name="Lipzen A."/>
            <person name="Mereny Z."/>
            <person name="Hegedus B."/>
            <person name="Baldrian P."/>
            <person name="Stursova M."/>
            <person name="Weitz H."/>
            <person name="Taylor A."/>
            <person name="Grigoriev I.V."/>
            <person name="Nagy L.G."/>
            <person name="Martin F."/>
            <person name="Kauserud H."/>
        </authorList>
    </citation>
    <scope>NUCLEOTIDE SEQUENCE</scope>
    <source>
        <strain evidence="2">9284</strain>
    </source>
</reference>
<dbReference type="GO" id="GO:0005524">
    <property type="term" value="F:ATP binding"/>
    <property type="evidence" value="ECO:0007669"/>
    <property type="project" value="InterPro"/>
</dbReference>
<dbReference type="PANTHER" id="PTHR38248:SF2">
    <property type="entry name" value="FUNK1 11"/>
    <property type="match status" value="1"/>
</dbReference>
<feature type="domain" description="Protein kinase" evidence="1">
    <location>
        <begin position="57"/>
        <end position="334"/>
    </location>
</feature>
<dbReference type="PANTHER" id="PTHR38248">
    <property type="entry name" value="FUNK1 6"/>
    <property type="match status" value="1"/>
</dbReference>
<dbReference type="SUPFAM" id="SSF56112">
    <property type="entry name" value="Protein kinase-like (PK-like)"/>
    <property type="match status" value="1"/>
</dbReference>
<dbReference type="GO" id="GO:0004672">
    <property type="term" value="F:protein kinase activity"/>
    <property type="evidence" value="ECO:0007669"/>
    <property type="project" value="InterPro"/>
</dbReference>
<accession>A0AAD7C7J7</accession>
<name>A0AAD7C7J7_9AGAR</name>
<dbReference type="InterPro" id="IPR011009">
    <property type="entry name" value="Kinase-like_dom_sf"/>
</dbReference>
<evidence type="ECO:0000259" key="1">
    <source>
        <dbReference type="PROSITE" id="PS50011"/>
    </source>
</evidence>
<evidence type="ECO:0000313" key="3">
    <source>
        <dbReference type="Proteomes" id="UP001221142"/>
    </source>
</evidence>
<dbReference type="Pfam" id="PF17667">
    <property type="entry name" value="Pkinase_fungal"/>
    <property type="match status" value="1"/>
</dbReference>
<protein>
    <recommendedName>
        <fullName evidence="1">Protein kinase domain-containing protein</fullName>
    </recommendedName>
</protein>
<dbReference type="InterPro" id="IPR000719">
    <property type="entry name" value="Prot_kinase_dom"/>
</dbReference>
<keyword evidence="3" id="KW-1185">Reference proteome</keyword>
<dbReference type="Proteomes" id="UP001221142">
    <property type="component" value="Unassembled WGS sequence"/>
</dbReference>
<sequence length="379" mass="43319">MRPYGVHNFIVTGECGCSVLEESKPKSPIGELCLARQQTSSSSNHFMRIDLPGGQSLVLGDTIVSRCGTWVSRATMHSDSDSGGRSVILKCIWPAPTSRKSEVEVIKEATEKATGEFLWVRDHLPCLLDEFHATPAQLGLSEYCDEEVEELHVVVFEELYPITDLTNSQDLGKAFYDIFRCYHWMYEIAGIMHRDISISNLMFRMKDGHVYGVLNDFDLAVHWAELDASTSQRRTGTQPFMARELLKPGDPPLHIYRFDLESLLYVMAYVIYCYHDGQEIDDPPYGFEPWVHESRTRELARMDKTVFIADRLPEHPTKNFGSLRPVVQGVHQLFQEYHHYVSSGEHMKEAFRKFERGGEPDFDMVEKAFQENLPKANAG</sequence>
<dbReference type="Gene3D" id="1.10.510.10">
    <property type="entry name" value="Transferase(Phosphotransferase) domain 1"/>
    <property type="match status" value="1"/>
</dbReference>
<dbReference type="PROSITE" id="PS50011">
    <property type="entry name" value="PROTEIN_KINASE_DOM"/>
    <property type="match status" value="1"/>
</dbReference>
<organism evidence="2 3">
    <name type="scientific">Roridomyces roridus</name>
    <dbReference type="NCBI Taxonomy" id="1738132"/>
    <lineage>
        <taxon>Eukaryota</taxon>
        <taxon>Fungi</taxon>
        <taxon>Dikarya</taxon>
        <taxon>Basidiomycota</taxon>
        <taxon>Agaricomycotina</taxon>
        <taxon>Agaricomycetes</taxon>
        <taxon>Agaricomycetidae</taxon>
        <taxon>Agaricales</taxon>
        <taxon>Marasmiineae</taxon>
        <taxon>Mycenaceae</taxon>
        <taxon>Roridomyces</taxon>
    </lineage>
</organism>
<proteinExistence type="predicted"/>
<evidence type="ECO:0000313" key="2">
    <source>
        <dbReference type="EMBL" id="KAJ7639415.1"/>
    </source>
</evidence>
<dbReference type="InterPro" id="IPR040976">
    <property type="entry name" value="Pkinase_fungal"/>
</dbReference>